<keyword evidence="2" id="KW-1185">Reference proteome</keyword>
<reference evidence="2" key="1">
    <citation type="submission" date="2024-06" db="EMBL/GenBank/DDBJ databases">
        <authorList>
            <person name="Ryan C."/>
        </authorList>
    </citation>
    <scope>NUCLEOTIDE SEQUENCE [LARGE SCALE GENOMIC DNA]</scope>
</reference>
<dbReference type="EMBL" id="OZ075130">
    <property type="protein sequence ID" value="CAL4974497.1"/>
    <property type="molecule type" value="Genomic_DNA"/>
</dbReference>
<evidence type="ECO:0000313" key="2">
    <source>
        <dbReference type="Proteomes" id="UP001497457"/>
    </source>
</evidence>
<protein>
    <submittedName>
        <fullName evidence="1">Uncharacterized protein</fullName>
    </submittedName>
</protein>
<name>A0ABC9ABQ9_9POAL</name>
<gene>
    <name evidence="1" type="ORF">URODEC1_LOCUS52563</name>
</gene>
<accession>A0ABC9ABQ9</accession>
<evidence type="ECO:0000313" key="1">
    <source>
        <dbReference type="EMBL" id="CAL4974497.1"/>
    </source>
</evidence>
<sequence length="246" mass="26605">METSLLRASSSLLPFGRARRLGSGRLPLAVLPGHGAVVLAGRRAGTGSGGVLTVALKLKVPRPVCGVKATPADSGAPTEGGDGLEEFELVTELKAMLEGDMRWKSGFSDPDDDNPLHKNDQELIASFAGSSFTLLIDVTNRLRPPAKSKLYEGLRLCGEMLIKAAVRGTKSYASWKNASDVIEALDLLRRLVSSTLEAPLPQDWWLGWHASLPIEYNDAELGLIQILRRTFDLVERDVKSMLGDSN</sequence>
<reference evidence="1 2" key="2">
    <citation type="submission" date="2024-10" db="EMBL/GenBank/DDBJ databases">
        <authorList>
            <person name="Ryan C."/>
        </authorList>
    </citation>
    <scope>NUCLEOTIDE SEQUENCE [LARGE SCALE GENOMIC DNA]</scope>
</reference>
<proteinExistence type="predicted"/>
<dbReference type="Proteomes" id="UP001497457">
    <property type="component" value="Chromosome 20rd"/>
</dbReference>
<organism evidence="1 2">
    <name type="scientific">Urochloa decumbens</name>
    <dbReference type="NCBI Taxonomy" id="240449"/>
    <lineage>
        <taxon>Eukaryota</taxon>
        <taxon>Viridiplantae</taxon>
        <taxon>Streptophyta</taxon>
        <taxon>Embryophyta</taxon>
        <taxon>Tracheophyta</taxon>
        <taxon>Spermatophyta</taxon>
        <taxon>Magnoliopsida</taxon>
        <taxon>Liliopsida</taxon>
        <taxon>Poales</taxon>
        <taxon>Poaceae</taxon>
        <taxon>PACMAD clade</taxon>
        <taxon>Panicoideae</taxon>
        <taxon>Panicodae</taxon>
        <taxon>Paniceae</taxon>
        <taxon>Melinidinae</taxon>
        <taxon>Urochloa</taxon>
    </lineage>
</organism>
<dbReference type="AlphaFoldDB" id="A0ABC9ABQ9"/>